<dbReference type="EMBL" id="KV748999">
    <property type="protein sequence ID" value="OCL11720.1"/>
    <property type="molecule type" value="Genomic_DNA"/>
</dbReference>
<evidence type="ECO:0000259" key="2">
    <source>
        <dbReference type="Pfam" id="PF17100"/>
    </source>
</evidence>
<reference evidence="3 4" key="1">
    <citation type="journal article" date="2016" name="Nat. Commun.">
        <title>Ectomycorrhizal ecology is imprinted in the genome of the dominant symbiotic fungus Cenococcum geophilum.</title>
        <authorList>
            <consortium name="DOE Joint Genome Institute"/>
            <person name="Peter M."/>
            <person name="Kohler A."/>
            <person name="Ohm R.A."/>
            <person name="Kuo A."/>
            <person name="Krutzmann J."/>
            <person name="Morin E."/>
            <person name="Arend M."/>
            <person name="Barry K.W."/>
            <person name="Binder M."/>
            <person name="Choi C."/>
            <person name="Clum A."/>
            <person name="Copeland A."/>
            <person name="Grisel N."/>
            <person name="Haridas S."/>
            <person name="Kipfer T."/>
            <person name="LaButti K."/>
            <person name="Lindquist E."/>
            <person name="Lipzen A."/>
            <person name="Maire R."/>
            <person name="Meier B."/>
            <person name="Mihaltcheva S."/>
            <person name="Molinier V."/>
            <person name="Murat C."/>
            <person name="Poggeler S."/>
            <person name="Quandt C.A."/>
            <person name="Sperisen C."/>
            <person name="Tritt A."/>
            <person name="Tisserant E."/>
            <person name="Crous P.W."/>
            <person name="Henrissat B."/>
            <person name="Nehls U."/>
            <person name="Egli S."/>
            <person name="Spatafora J.W."/>
            <person name="Grigoriev I.V."/>
            <person name="Martin F.M."/>
        </authorList>
    </citation>
    <scope>NUCLEOTIDE SEQUENCE [LARGE SCALE GENOMIC DNA]</scope>
    <source>
        <strain evidence="3 4">CBS 207.34</strain>
    </source>
</reference>
<accession>A0A8E2JVZ7</accession>
<dbReference type="AlphaFoldDB" id="A0A8E2JVZ7"/>
<proteinExistence type="predicted"/>
<sequence>MSTAKEEAKSRRGRRFIEFLKHGSGKAAGDDGKSGDSTSTTPSSSVPKNSPGNPTSPALAADPSASNPDMTTIVTSRENDTTGVVSALSTQCVSSSFQLGNSDSDVSHLDEPSLAGARDAVWKRSYKKFRDDNPDLLTAYETLMIGSSKLKTDTLTPSDIKAVAETQRANMENKQWKFPWFGKSKSMRDMAESIVDITQQMSGLISAGMTMAPPYVSLPWSMIAILLPFSVSEIAATQNAIDGLKEVTSIMASYSLAEENLLGSKVTSQAFSGAVVDLYASIYAYQALSALYLAKSTLKRYGCSLKPKTPMKDALQKVKDEDEACQQKSQELGLKLTHHELKEGVHRMDQCLQQILAERMKRERILEWISPINEIQDHLEIRKQLGKSYIGSGRWLIDDQKVFRPWRSSKGVEQG</sequence>
<feature type="region of interest" description="Disordered" evidence="1">
    <location>
        <begin position="1"/>
        <end position="70"/>
    </location>
</feature>
<organism evidence="3 4">
    <name type="scientific">Glonium stellatum</name>
    <dbReference type="NCBI Taxonomy" id="574774"/>
    <lineage>
        <taxon>Eukaryota</taxon>
        <taxon>Fungi</taxon>
        <taxon>Dikarya</taxon>
        <taxon>Ascomycota</taxon>
        <taxon>Pezizomycotina</taxon>
        <taxon>Dothideomycetes</taxon>
        <taxon>Pleosporomycetidae</taxon>
        <taxon>Gloniales</taxon>
        <taxon>Gloniaceae</taxon>
        <taxon>Glonium</taxon>
    </lineage>
</organism>
<dbReference type="InterPro" id="IPR031359">
    <property type="entry name" value="NACHT_N"/>
</dbReference>
<keyword evidence="4" id="KW-1185">Reference proteome</keyword>
<name>A0A8E2JVZ7_9PEZI</name>
<dbReference type="Proteomes" id="UP000250140">
    <property type="component" value="Unassembled WGS sequence"/>
</dbReference>
<dbReference type="Pfam" id="PF17100">
    <property type="entry name" value="NACHT_N"/>
    <property type="match status" value="1"/>
</dbReference>
<protein>
    <recommendedName>
        <fullName evidence="2">NWD NACHT-NTPase N-terminal domain-containing protein</fullName>
    </recommendedName>
</protein>
<evidence type="ECO:0000313" key="4">
    <source>
        <dbReference type="Proteomes" id="UP000250140"/>
    </source>
</evidence>
<evidence type="ECO:0000313" key="3">
    <source>
        <dbReference type="EMBL" id="OCL11720.1"/>
    </source>
</evidence>
<gene>
    <name evidence="3" type="ORF">AOQ84DRAFT_361266</name>
</gene>
<feature type="compositionally biased region" description="Basic and acidic residues" evidence="1">
    <location>
        <begin position="1"/>
        <end position="21"/>
    </location>
</feature>
<dbReference type="OrthoDB" id="7464126at2759"/>
<feature type="domain" description="NWD NACHT-NTPase N-terminal" evidence="2">
    <location>
        <begin position="120"/>
        <end position="327"/>
    </location>
</feature>
<evidence type="ECO:0000256" key="1">
    <source>
        <dbReference type="SAM" id="MobiDB-lite"/>
    </source>
</evidence>
<feature type="compositionally biased region" description="Low complexity" evidence="1">
    <location>
        <begin position="35"/>
        <end position="51"/>
    </location>
</feature>